<dbReference type="OrthoDB" id="1121857at2"/>
<sequence>MASIRELKKDINNVMGDIIEAVYITDAANNKQDSKEGAAVIDEAIATFDGLIAEVNKKDVDNRSKHLKGVRQELEKKAEGLVEKVNKLG</sequence>
<reference evidence="1 2" key="1">
    <citation type="submission" date="2016-10" db="EMBL/GenBank/DDBJ databases">
        <authorList>
            <person name="de Groot N.N."/>
        </authorList>
    </citation>
    <scope>NUCLEOTIDE SEQUENCE [LARGE SCALE GENOMIC DNA]</scope>
    <source>
        <strain evidence="1 2">DSM 23421</strain>
    </source>
</reference>
<protein>
    <submittedName>
        <fullName evidence="1">Uncharacterized protein</fullName>
    </submittedName>
</protein>
<dbReference type="EMBL" id="FNAO01000008">
    <property type="protein sequence ID" value="SDE85663.1"/>
    <property type="molecule type" value="Genomic_DNA"/>
</dbReference>
<gene>
    <name evidence="1" type="ORF">SAMN05421636_10867</name>
</gene>
<accession>A0A1G7GC44</accession>
<dbReference type="AlphaFoldDB" id="A0A1G7GC44"/>
<evidence type="ECO:0000313" key="2">
    <source>
        <dbReference type="Proteomes" id="UP000199109"/>
    </source>
</evidence>
<name>A0A1G7GC44_9FLAO</name>
<dbReference type="STRING" id="641691.SAMN05421636_10867"/>
<dbReference type="Proteomes" id="UP000199109">
    <property type="component" value="Unassembled WGS sequence"/>
</dbReference>
<evidence type="ECO:0000313" key="1">
    <source>
        <dbReference type="EMBL" id="SDE85663.1"/>
    </source>
</evidence>
<dbReference type="RefSeq" id="WP_091871311.1">
    <property type="nucleotide sequence ID" value="NZ_FNAO01000008.1"/>
</dbReference>
<proteinExistence type="predicted"/>
<keyword evidence="2" id="KW-1185">Reference proteome</keyword>
<organism evidence="1 2">
    <name type="scientific">Pricia antarctica</name>
    <dbReference type="NCBI Taxonomy" id="641691"/>
    <lineage>
        <taxon>Bacteria</taxon>
        <taxon>Pseudomonadati</taxon>
        <taxon>Bacteroidota</taxon>
        <taxon>Flavobacteriia</taxon>
        <taxon>Flavobacteriales</taxon>
        <taxon>Flavobacteriaceae</taxon>
        <taxon>Pricia</taxon>
    </lineage>
</organism>